<accession>A0A1M4T3X0</accession>
<evidence type="ECO:0000256" key="2">
    <source>
        <dbReference type="ARBA" id="ARBA00010621"/>
    </source>
</evidence>
<proteinExistence type="inferred from homology"/>
<evidence type="ECO:0000256" key="3">
    <source>
        <dbReference type="ARBA" id="ARBA00012374"/>
    </source>
</evidence>
<name>A0A1M4T3X0_MARH1</name>
<evidence type="ECO:0000256" key="13">
    <source>
        <dbReference type="ARBA" id="ARBA00032932"/>
    </source>
</evidence>
<dbReference type="GO" id="GO:0009252">
    <property type="term" value="P:peptidoglycan biosynthetic process"/>
    <property type="evidence" value="ECO:0007669"/>
    <property type="project" value="UniProtKB-KW"/>
</dbReference>
<keyword evidence="10 15" id="KW-0472">Membrane</keyword>
<keyword evidence="8 15" id="KW-0378">Hydrolase</keyword>
<keyword evidence="17" id="KW-1185">Reference proteome</keyword>
<dbReference type="AlphaFoldDB" id="A0A1M4T3X0"/>
<keyword evidence="11 15" id="KW-0046">Antibiotic resistance</keyword>
<feature type="transmembrane region" description="Helical" evidence="15">
    <location>
        <begin position="101"/>
        <end position="122"/>
    </location>
</feature>
<evidence type="ECO:0000256" key="12">
    <source>
        <dbReference type="ARBA" id="ARBA00032707"/>
    </source>
</evidence>
<dbReference type="OrthoDB" id="9808289at2"/>
<feature type="transmembrane region" description="Helical" evidence="15">
    <location>
        <begin position="230"/>
        <end position="246"/>
    </location>
</feature>
<reference evidence="16" key="1">
    <citation type="submission" date="2016-11" db="EMBL/GenBank/DDBJ databases">
        <authorList>
            <person name="Varghese N."/>
            <person name="Submissions S."/>
        </authorList>
    </citation>
    <scope>NUCLEOTIDE SEQUENCE [LARGE SCALE GENOMIC DNA]</scope>
    <source>
        <strain evidence="16">DSM 16785</strain>
    </source>
</reference>
<feature type="transmembrane region" description="Helical" evidence="15">
    <location>
        <begin position="204"/>
        <end position="221"/>
    </location>
</feature>
<comment type="similarity">
    <text evidence="2 15">Belongs to the UppP family.</text>
</comment>
<dbReference type="EMBL" id="FQUI01000003">
    <property type="protein sequence ID" value="SHE39150.1"/>
    <property type="molecule type" value="Genomic_DNA"/>
</dbReference>
<evidence type="ECO:0000256" key="1">
    <source>
        <dbReference type="ARBA" id="ARBA00004651"/>
    </source>
</evidence>
<comment type="miscellaneous">
    <text evidence="15">Bacitracin is thought to be involved in the inhibition of peptidoglycan synthesis by sequestering undecaprenyl diphosphate, thereby reducing the pool of lipid carrier available.</text>
</comment>
<dbReference type="GO" id="GO:0046677">
    <property type="term" value="P:response to antibiotic"/>
    <property type="evidence" value="ECO:0007669"/>
    <property type="project" value="UniProtKB-UniRule"/>
</dbReference>
<evidence type="ECO:0000256" key="7">
    <source>
        <dbReference type="ARBA" id="ARBA00022692"/>
    </source>
</evidence>
<evidence type="ECO:0000256" key="15">
    <source>
        <dbReference type="HAMAP-Rule" id="MF_01006"/>
    </source>
</evidence>
<feature type="transmembrane region" description="Helical" evidence="15">
    <location>
        <begin position="174"/>
        <end position="192"/>
    </location>
</feature>
<evidence type="ECO:0000313" key="16">
    <source>
        <dbReference type="EMBL" id="SHE39150.1"/>
    </source>
</evidence>
<keyword evidence="15" id="KW-0961">Cell wall biogenesis/degradation</keyword>
<keyword evidence="7 15" id="KW-0812">Transmembrane</keyword>
<keyword evidence="9 15" id="KW-1133">Transmembrane helix</keyword>
<evidence type="ECO:0000256" key="11">
    <source>
        <dbReference type="ARBA" id="ARBA00023251"/>
    </source>
</evidence>
<keyword evidence="15" id="KW-0133">Cell shape</keyword>
<comment type="function">
    <text evidence="15">Catalyzes the dephosphorylation of undecaprenyl diphosphate (UPP). Confers resistance to bacitracin.</text>
</comment>
<feature type="transmembrane region" description="Helical" evidence="15">
    <location>
        <begin position="37"/>
        <end position="56"/>
    </location>
</feature>
<evidence type="ECO:0000256" key="8">
    <source>
        <dbReference type="ARBA" id="ARBA00022801"/>
    </source>
</evidence>
<evidence type="ECO:0000256" key="5">
    <source>
        <dbReference type="ARBA" id="ARBA00022475"/>
    </source>
</evidence>
<dbReference type="PANTHER" id="PTHR30622:SF4">
    <property type="entry name" value="UNDECAPRENYL-DIPHOSPHATASE"/>
    <property type="match status" value="1"/>
</dbReference>
<gene>
    <name evidence="15" type="primary">uppP</name>
    <name evidence="16" type="ORF">SAMN02745164_00360</name>
</gene>
<evidence type="ECO:0000256" key="4">
    <source>
        <dbReference type="ARBA" id="ARBA00021581"/>
    </source>
</evidence>
<dbReference type="GO" id="GO:0071555">
    <property type="term" value="P:cell wall organization"/>
    <property type="evidence" value="ECO:0007669"/>
    <property type="project" value="UniProtKB-KW"/>
</dbReference>
<sequence length="247" mass="27314">MQEILLGVIQGLTEFLPVSSSGHLALFSRLINFDPNVSFFAFLHLMTFFAVLLFVYKEVWFILKGIFTGRKDAWSLSIKIIISSIPAAFIGILFEDQINNAFSSLKLVGIFFLFTSIAMILSDRFNGKKELLDISYIDALIIGLFQAAAIFPGISRSGFTLFGALLLNTKKGAALKYSFLMSLPVTFGAGLLEIHKVTFTSSVIYSGIATFIFGVLGLYILKKTVINGKLKYFGYYTIIAAILSFIV</sequence>
<feature type="transmembrane region" description="Helical" evidence="15">
    <location>
        <begin position="76"/>
        <end position="94"/>
    </location>
</feature>
<dbReference type="GO" id="GO:0008360">
    <property type="term" value="P:regulation of cell shape"/>
    <property type="evidence" value="ECO:0007669"/>
    <property type="project" value="UniProtKB-KW"/>
</dbReference>
<protein>
    <recommendedName>
        <fullName evidence="4 15">Undecaprenyl-diphosphatase</fullName>
        <ecNumber evidence="3 15">3.6.1.27</ecNumber>
    </recommendedName>
    <alternativeName>
        <fullName evidence="13 15">Bacitracin resistance protein</fullName>
    </alternativeName>
    <alternativeName>
        <fullName evidence="12 15">Undecaprenyl pyrophosphate phosphatase</fullName>
    </alternativeName>
</protein>
<dbReference type="GO" id="GO:0050380">
    <property type="term" value="F:undecaprenyl-diphosphatase activity"/>
    <property type="evidence" value="ECO:0007669"/>
    <property type="project" value="UniProtKB-UniRule"/>
</dbReference>
<dbReference type="RefSeq" id="WP_072862823.1">
    <property type="nucleotide sequence ID" value="NZ_FQUI01000003.1"/>
</dbReference>
<keyword evidence="15" id="KW-0573">Peptidoglycan synthesis</keyword>
<feature type="transmembrane region" description="Helical" evidence="15">
    <location>
        <begin position="134"/>
        <end position="154"/>
    </location>
</feature>
<keyword evidence="6" id="KW-0997">Cell inner membrane</keyword>
<dbReference type="EC" id="3.6.1.27" evidence="3 15"/>
<evidence type="ECO:0000256" key="14">
    <source>
        <dbReference type="ARBA" id="ARBA00047594"/>
    </source>
</evidence>
<dbReference type="Proteomes" id="UP000184334">
    <property type="component" value="Unassembled WGS sequence"/>
</dbReference>
<comment type="caution">
    <text evidence="16">The sequence shown here is derived from an EMBL/GenBank/DDBJ whole genome shotgun (WGS) entry which is preliminary data.</text>
</comment>
<evidence type="ECO:0000256" key="9">
    <source>
        <dbReference type="ARBA" id="ARBA00022989"/>
    </source>
</evidence>
<evidence type="ECO:0000313" key="17">
    <source>
        <dbReference type="Proteomes" id="UP000184334"/>
    </source>
</evidence>
<dbReference type="HAMAP" id="MF_01006">
    <property type="entry name" value="Undec_diphosphatase"/>
    <property type="match status" value="1"/>
</dbReference>
<dbReference type="GO" id="GO:0005886">
    <property type="term" value="C:plasma membrane"/>
    <property type="evidence" value="ECO:0007669"/>
    <property type="project" value="UniProtKB-SubCell"/>
</dbReference>
<keyword evidence="5 15" id="KW-1003">Cell membrane</keyword>
<comment type="subcellular location">
    <subcellularLocation>
        <location evidence="1 15">Cell membrane</location>
        <topology evidence="1 15">Multi-pass membrane protein</topology>
    </subcellularLocation>
</comment>
<dbReference type="STRING" id="1122195.SAMN02745164_00360"/>
<evidence type="ECO:0000256" key="10">
    <source>
        <dbReference type="ARBA" id="ARBA00023136"/>
    </source>
</evidence>
<comment type="catalytic activity">
    <reaction evidence="14 15">
        <text>di-trans,octa-cis-undecaprenyl diphosphate + H2O = di-trans,octa-cis-undecaprenyl phosphate + phosphate + H(+)</text>
        <dbReference type="Rhea" id="RHEA:28094"/>
        <dbReference type="ChEBI" id="CHEBI:15377"/>
        <dbReference type="ChEBI" id="CHEBI:15378"/>
        <dbReference type="ChEBI" id="CHEBI:43474"/>
        <dbReference type="ChEBI" id="CHEBI:58405"/>
        <dbReference type="ChEBI" id="CHEBI:60392"/>
        <dbReference type="EC" id="3.6.1.27"/>
    </reaction>
</comment>
<evidence type="ECO:0000256" key="6">
    <source>
        <dbReference type="ARBA" id="ARBA00022519"/>
    </source>
</evidence>
<dbReference type="PANTHER" id="PTHR30622">
    <property type="entry name" value="UNDECAPRENYL-DIPHOSPHATASE"/>
    <property type="match status" value="1"/>
</dbReference>
<organism evidence="16 17">
    <name type="scientific">Marinitoga hydrogenitolerans (strain DSM 16785 / JCM 12826 / AT1271)</name>
    <dbReference type="NCBI Taxonomy" id="1122195"/>
    <lineage>
        <taxon>Bacteria</taxon>
        <taxon>Thermotogati</taxon>
        <taxon>Thermotogota</taxon>
        <taxon>Thermotogae</taxon>
        <taxon>Petrotogales</taxon>
        <taxon>Petrotogaceae</taxon>
        <taxon>Marinitoga</taxon>
    </lineage>
</organism>
<dbReference type="InterPro" id="IPR003824">
    <property type="entry name" value="UppP"/>
</dbReference>
<dbReference type="Pfam" id="PF02673">
    <property type="entry name" value="BacA"/>
    <property type="match status" value="1"/>
</dbReference>